<reference evidence="9" key="1">
    <citation type="journal article" date="2019" name="Appl. Microbiol. Biotechnol.">
        <title>Genome- and MS-based mining of antibacterial chlorinated chromones and xanthones from the phytopathogenic fungus Bipolaris sorokiniana strain 11134.</title>
        <authorList>
            <person name="Han J."/>
            <person name="Zhang J."/>
            <person name="Song Z."/>
            <person name="Liu M."/>
            <person name="Hu J."/>
            <person name="Hou C."/>
            <person name="Zhu G."/>
            <person name="Jiang L."/>
            <person name="Xia X."/>
            <person name="Quinn R.J."/>
            <person name="Feng Y."/>
            <person name="Zhang L."/>
            <person name="Hsiang T."/>
            <person name="Liu X."/>
        </authorList>
    </citation>
    <scope>NUCLEOTIDE SEQUENCE</scope>
    <source>
        <strain evidence="9">11134</strain>
    </source>
</reference>
<dbReference type="GO" id="GO:0044550">
    <property type="term" value="P:secondary metabolite biosynthetic process"/>
    <property type="evidence" value="ECO:0007669"/>
    <property type="project" value="TreeGrafter"/>
</dbReference>
<dbReference type="FunFam" id="3.60.15.10:FF:000041">
    <property type="entry name" value="Metallo-beta-lactamase domain protein"/>
    <property type="match status" value="1"/>
</dbReference>
<evidence type="ECO:0000256" key="3">
    <source>
        <dbReference type="ARBA" id="ARBA00007749"/>
    </source>
</evidence>
<organism evidence="9">
    <name type="scientific">Cochliobolus sativus</name>
    <name type="common">Common root rot and spot blotch fungus</name>
    <name type="synonym">Bipolaris sorokiniana</name>
    <dbReference type="NCBI Taxonomy" id="45130"/>
    <lineage>
        <taxon>Eukaryota</taxon>
        <taxon>Fungi</taxon>
        <taxon>Dikarya</taxon>
        <taxon>Ascomycota</taxon>
        <taxon>Pezizomycotina</taxon>
        <taxon>Dothideomycetes</taxon>
        <taxon>Pleosporomycetidae</taxon>
        <taxon>Pleosporales</taxon>
        <taxon>Pleosporineae</taxon>
        <taxon>Pleosporaceae</taxon>
        <taxon>Bipolaris</taxon>
    </lineage>
</organism>
<keyword evidence="6" id="KW-0862">Zinc</keyword>
<feature type="domain" description="Metallo-beta-lactamase" evidence="8">
    <location>
        <begin position="59"/>
        <end position="215"/>
    </location>
</feature>
<dbReference type="InterPro" id="IPR011008">
    <property type="entry name" value="Dimeric_a/b-barrel"/>
</dbReference>
<dbReference type="GO" id="GO:0046872">
    <property type="term" value="F:metal ion binding"/>
    <property type="evidence" value="ECO:0007669"/>
    <property type="project" value="UniProtKB-KW"/>
</dbReference>
<dbReference type="InterPro" id="IPR050662">
    <property type="entry name" value="Sec-metab_biosynth-thioest"/>
</dbReference>
<dbReference type="EMBL" id="MK523385">
    <property type="protein sequence ID" value="QCF41202.1"/>
    <property type="molecule type" value="Genomic_DNA"/>
</dbReference>
<dbReference type="CDD" id="cd07722">
    <property type="entry name" value="LACTB2-like_MBL-fold"/>
    <property type="match status" value="1"/>
</dbReference>
<comment type="catalytic activity">
    <reaction evidence="7">
        <text>(3R)-atrochrysone 2-carbonyl-[ACP] + H2O = (3R)-atrochrysone 2-carboxylate + holo-[ACP] + H(+)</text>
        <dbReference type="Rhea" id="RHEA:64236"/>
        <dbReference type="Rhea" id="RHEA-COMP:9685"/>
        <dbReference type="Rhea" id="RHEA-COMP:20479"/>
        <dbReference type="ChEBI" id="CHEBI:15377"/>
        <dbReference type="ChEBI" id="CHEBI:15378"/>
        <dbReference type="ChEBI" id="CHEBI:64479"/>
        <dbReference type="ChEBI" id="CHEBI:234107"/>
        <dbReference type="ChEBI" id="CHEBI:234110"/>
    </reaction>
    <physiologicalReaction direction="left-to-right" evidence="7">
        <dbReference type="Rhea" id="RHEA:64237"/>
    </physiologicalReaction>
</comment>
<dbReference type="InterPro" id="IPR009799">
    <property type="entry name" value="EthD_dom"/>
</dbReference>
<dbReference type="Pfam" id="PF00753">
    <property type="entry name" value="Lactamase_B"/>
    <property type="match status" value="1"/>
</dbReference>
<dbReference type="InterPro" id="IPR001279">
    <property type="entry name" value="Metallo-B-lactamas"/>
</dbReference>
<dbReference type="SUPFAM" id="SSF56281">
    <property type="entry name" value="Metallo-hydrolase/oxidoreductase"/>
    <property type="match status" value="1"/>
</dbReference>
<dbReference type="SMART" id="SM00849">
    <property type="entry name" value="Lactamase_B"/>
    <property type="match status" value="1"/>
</dbReference>
<dbReference type="PANTHER" id="PTHR23131">
    <property type="entry name" value="ENDORIBONUCLEASE LACTB2"/>
    <property type="match status" value="1"/>
</dbReference>
<evidence type="ECO:0000259" key="8">
    <source>
        <dbReference type="SMART" id="SM00849"/>
    </source>
</evidence>
<dbReference type="PANTHER" id="PTHR23131:SF3">
    <property type="entry name" value="ATROCHRYSONE CARBOXYL ACP THIOESTERASE"/>
    <property type="match status" value="1"/>
</dbReference>
<accession>A0A4D6QCM7</accession>
<dbReference type="AlphaFoldDB" id="A0A4D6QCM7"/>
<comment type="similarity">
    <text evidence="3">Belongs to the metallo-beta-lactamase superfamily.</text>
</comment>
<dbReference type="Gene3D" id="3.30.70.100">
    <property type="match status" value="1"/>
</dbReference>
<dbReference type="GO" id="GO:0016787">
    <property type="term" value="F:hydrolase activity"/>
    <property type="evidence" value="ECO:0007669"/>
    <property type="project" value="UniProtKB-KW"/>
</dbReference>
<evidence type="ECO:0000256" key="4">
    <source>
        <dbReference type="ARBA" id="ARBA00022723"/>
    </source>
</evidence>
<protein>
    <submittedName>
        <fullName evidence="9">CcxK</fullName>
    </submittedName>
</protein>
<comment type="similarity">
    <text evidence="2">Belongs to the tpcK family.</text>
</comment>
<proteinExistence type="inferred from homology"/>
<evidence type="ECO:0000256" key="6">
    <source>
        <dbReference type="ARBA" id="ARBA00022833"/>
    </source>
</evidence>
<dbReference type="GO" id="GO:0016491">
    <property type="term" value="F:oxidoreductase activity"/>
    <property type="evidence" value="ECO:0007669"/>
    <property type="project" value="InterPro"/>
</dbReference>
<keyword evidence="5" id="KW-0378">Hydrolase</keyword>
<evidence type="ECO:0000313" key="9">
    <source>
        <dbReference type="EMBL" id="QCF41202.1"/>
    </source>
</evidence>
<dbReference type="Pfam" id="PF07110">
    <property type="entry name" value="EthD"/>
    <property type="match status" value="1"/>
</dbReference>
<dbReference type="Gene3D" id="3.60.15.10">
    <property type="entry name" value="Ribonuclease Z/Hydroxyacylglutathione hydrolase-like"/>
    <property type="match status" value="1"/>
</dbReference>
<dbReference type="InterPro" id="IPR036866">
    <property type="entry name" value="RibonucZ/Hydroxyglut_hydro"/>
</dbReference>
<evidence type="ECO:0000256" key="5">
    <source>
        <dbReference type="ARBA" id="ARBA00022801"/>
    </source>
</evidence>
<dbReference type="Gene3D" id="1.10.10.10">
    <property type="entry name" value="Winged helix-like DNA-binding domain superfamily/Winged helix DNA-binding domain"/>
    <property type="match status" value="1"/>
</dbReference>
<keyword evidence="4" id="KW-0479">Metal-binding</keyword>
<sequence>MAPGEGGYRQINKALNICAFEDYLHGQQRGLPKLEDVEQLTPRVLRILGQNPGKFTLQGTNTFIIGTGKERLIIDTGQGIPDWANLIASTLNSLGIKLIGVLLTHWHGDHTGGVPDLLRLYPELKSSIYKNLPGKTQQPIYDGQLFEVEGATIRAVHTPGHSDDHMCFVLEEEQALFTGDNILGLGTAAVEHLGTFIQSLKKMRSLNCTKGYPAHGVTIEDLHAKISLELRQKDRREKQILQTLGHFRSTAGLAEGRSKGSVTVQQLVTAMHGADVDNEVRTLALEPFAEEALRKLAEDRRVAFERRGGVKRWLRPSGPKAHIVSPQSGGILLPAVEIIFGVMSGLPSEPQQSRYLCLTICGYRKPGMNEEDYRDHMINVSAPLTKDLMVKYGIRRWTQIHNQSATRALMSQLFDPQMVHLADFDCFSQVVFKSVDDYVRMKQDPWYKEHLVGDHEKFADTKKSMMTIGWIEEFIDDGKVVEANKEF</sequence>
<dbReference type="SUPFAM" id="SSF54909">
    <property type="entry name" value="Dimeric alpha+beta barrel"/>
    <property type="match status" value="1"/>
</dbReference>
<evidence type="ECO:0000256" key="1">
    <source>
        <dbReference type="ARBA" id="ARBA00001947"/>
    </source>
</evidence>
<evidence type="ECO:0000256" key="2">
    <source>
        <dbReference type="ARBA" id="ARBA00005986"/>
    </source>
</evidence>
<evidence type="ECO:0000256" key="7">
    <source>
        <dbReference type="ARBA" id="ARBA00050605"/>
    </source>
</evidence>
<name>A0A4D6QCM7_COCSA</name>
<dbReference type="InterPro" id="IPR047921">
    <property type="entry name" value="LACTB2-like_MBL-fold"/>
</dbReference>
<comment type="cofactor">
    <cofactor evidence="1">
        <name>Zn(2+)</name>
        <dbReference type="ChEBI" id="CHEBI:29105"/>
    </cofactor>
</comment>
<dbReference type="InterPro" id="IPR036388">
    <property type="entry name" value="WH-like_DNA-bd_sf"/>
</dbReference>